<evidence type="ECO:0000313" key="7">
    <source>
        <dbReference type="EMBL" id="RST72322.1"/>
    </source>
</evidence>
<accession>A0A429XVN3</accession>
<dbReference type="OrthoDB" id="1653617at2"/>
<evidence type="ECO:0000256" key="4">
    <source>
        <dbReference type="ARBA" id="ARBA00022989"/>
    </source>
</evidence>
<comment type="caution">
    <text evidence="7">The sequence shown here is derived from an EMBL/GenBank/DDBJ whole genome shotgun (WGS) entry which is preliminary data.</text>
</comment>
<evidence type="ECO:0000256" key="2">
    <source>
        <dbReference type="ARBA" id="ARBA00022475"/>
    </source>
</evidence>
<dbReference type="PANTHER" id="PTHR30509">
    <property type="entry name" value="P-HYDROXYBENZOIC ACID EFFLUX PUMP SUBUNIT-RELATED"/>
    <property type="match status" value="1"/>
</dbReference>
<evidence type="ECO:0000256" key="3">
    <source>
        <dbReference type="ARBA" id="ARBA00022692"/>
    </source>
</evidence>
<evidence type="ECO:0000256" key="6">
    <source>
        <dbReference type="SAM" id="Phobius"/>
    </source>
</evidence>
<evidence type="ECO:0000256" key="1">
    <source>
        <dbReference type="ARBA" id="ARBA00004651"/>
    </source>
</evidence>
<protein>
    <submittedName>
        <fullName evidence="7">Aromatic acid exporter family protein</fullName>
    </submittedName>
</protein>
<evidence type="ECO:0000256" key="5">
    <source>
        <dbReference type="ARBA" id="ARBA00023136"/>
    </source>
</evidence>
<reference evidence="7" key="1">
    <citation type="submission" date="2018-12" db="EMBL/GenBank/DDBJ databases">
        <authorList>
            <person name="Sun L."/>
            <person name="Chen Z."/>
        </authorList>
    </citation>
    <scope>NUCLEOTIDE SEQUENCE [LARGE SCALE GENOMIC DNA]</scope>
    <source>
        <strain evidence="7">3-2-2</strain>
    </source>
</reference>
<dbReference type="Pfam" id="PF06081">
    <property type="entry name" value="ArAE_1"/>
    <property type="match status" value="1"/>
</dbReference>
<dbReference type="AlphaFoldDB" id="A0A429XVN3"/>
<keyword evidence="2" id="KW-1003">Cell membrane</keyword>
<feature type="transmembrane region" description="Helical" evidence="6">
    <location>
        <begin position="126"/>
        <end position="143"/>
    </location>
</feature>
<keyword evidence="4 6" id="KW-1133">Transmembrane helix</keyword>
<comment type="subcellular location">
    <subcellularLocation>
        <location evidence="1">Cell membrane</location>
        <topology evidence="1">Multi-pass membrane protein</topology>
    </subcellularLocation>
</comment>
<organism evidence="7 8">
    <name type="scientific">Siminovitchia acidinfaciens</name>
    <dbReference type="NCBI Taxonomy" id="2321395"/>
    <lineage>
        <taxon>Bacteria</taxon>
        <taxon>Bacillati</taxon>
        <taxon>Bacillota</taxon>
        <taxon>Bacilli</taxon>
        <taxon>Bacillales</taxon>
        <taxon>Bacillaceae</taxon>
        <taxon>Siminovitchia</taxon>
    </lineage>
</organism>
<dbReference type="EMBL" id="QYTV02000009">
    <property type="protein sequence ID" value="RST72322.1"/>
    <property type="molecule type" value="Genomic_DNA"/>
</dbReference>
<dbReference type="Proteomes" id="UP000287156">
    <property type="component" value="Unassembled WGS sequence"/>
</dbReference>
<sequence>MKLGARMLKTGIAITLALYIAQLLNMPSPIFTGIAAIFAIQPTIYRSYLSVVEQVQGNIIGALLAITFYLLFGSHLLIVGLAAIVAIVIMVKLKLENSIRLALVTIIVIMEAPAEQFLYFASLRTLSIFIGILAAFLVNFIFLPPKYETKLFQSISSVTEDILKWIRLTTRFASEDQLLKKDIGSIKKRITQVNQLYSMYEEERRYFKKTDRAKLRKLVIYRQMIQVTQKSFDILKLQQKYENILHKVPESLQVETRERFDYLLGFHEQLLLKYLGKVRQEVELDDVLFGESDRDRLRDLFINEIRKGDTEDVFQPYHLMRILSGIIEYEEQLEQLDKLIRTYQTYHEKESQVHVDI</sequence>
<dbReference type="GO" id="GO:0005886">
    <property type="term" value="C:plasma membrane"/>
    <property type="evidence" value="ECO:0007669"/>
    <property type="project" value="UniProtKB-SubCell"/>
</dbReference>
<dbReference type="InterPro" id="IPR010343">
    <property type="entry name" value="ArAE_1"/>
</dbReference>
<keyword evidence="8" id="KW-1185">Reference proteome</keyword>
<keyword evidence="3 6" id="KW-0812">Transmembrane</keyword>
<gene>
    <name evidence="7" type="ORF">D4T97_016960</name>
</gene>
<evidence type="ECO:0000313" key="8">
    <source>
        <dbReference type="Proteomes" id="UP000287156"/>
    </source>
</evidence>
<dbReference type="PANTHER" id="PTHR30509:SF27">
    <property type="entry name" value="UPF0421 PROTEIN YGAE"/>
    <property type="match status" value="1"/>
</dbReference>
<keyword evidence="5 6" id="KW-0472">Membrane</keyword>
<dbReference type="RefSeq" id="WP_126051949.1">
    <property type="nucleotide sequence ID" value="NZ_QYTV02000009.1"/>
</dbReference>
<name>A0A429XVN3_9BACI</name>
<feature type="transmembrane region" description="Helical" evidence="6">
    <location>
        <begin position="63"/>
        <end position="89"/>
    </location>
</feature>
<proteinExistence type="predicted"/>